<dbReference type="InterPro" id="IPR038883">
    <property type="entry name" value="AN11006-like"/>
</dbReference>
<dbReference type="EMBL" id="JAUTXT010000013">
    <property type="protein sequence ID" value="KAK3675775.1"/>
    <property type="molecule type" value="Genomic_DNA"/>
</dbReference>
<sequence>MPPKGSKKLKAEASPEPAPKTPTKASKAAPKDIPTKQTPSKKPKEPTVFTKVPKETTTTGVIPIDVQLEGSSQQALQTKTGGYRVGLKLDSSIAFSVSKTYMINGGDLDGCQVILLKPAKPFKFLELPKEARKRVYMFYFAQRGVINEPIVLDAKRTNKDVYSKTYADGSKNRVGLLAVNKEVYDEAIQVFYAHTLRLESTTTLLDFMGQIPTNIKPYLKSLTIKNYIKTSSRNSMHFLAEAKNLTRLHFEAGVFGEGDPVKAAKQFYADAYKFLEAIGAGKGDKTAGVDVLSFGKEALQSKDDKKNLKPWSDVLVEEFKENLRLKVK</sequence>
<feature type="region of interest" description="Disordered" evidence="1">
    <location>
        <begin position="1"/>
        <end position="47"/>
    </location>
</feature>
<evidence type="ECO:0000313" key="2">
    <source>
        <dbReference type="EMBL" id="KAK3675775.1"/>
    </source>
</evidence>
<keyword evidence="3" id="KW-1185">Reference proteome</keyword>
<evidence type="ECO:0000256" key="1">
    <source>
        <dbReference type="SAM" id="MobiDB-lite"/>
    </source>
</evidence>
<proteinExistence type="predicted"/>
<organism evidence="2 3">
    <name type="scientific">Recurvomyces mirabilis</name>
    <dbReference type="NCBI Taxonomy" id="574656"/>
    <lineage>
        <taxon>Eukaryota</taxon>
        <taxon>Fungi</taxon>
        <taxon>Dikarya</taxon>
        <taxon>Ascomycota</taxon>
        <taxon>Pezizomycotina</taxon>
        <taxon>Dothideomycetes</taxon>
        <taxon>Dothideomycetidae</taxon>
        <taxon>Mycosphaerellales</taxon>
        <taxon>Teratosphaeriaceae</taxon>
        <taxon>Recurvomyces</taxon>
    </lineage>
</organism>
<protein>
    <submittedName>
        <fullName evidence="2">Uncharacterized protein</fullName>
    </submittedName>
</protein>
<reference evidence="2" key="1">
    <citation type="submission" date="2023-07" db="EMBL/GenBank/DDBJ databases">
        <title>Black Yeasts Isolated from many extreme environments.</title>
        <authorList>
            <person name="Coleine C."/>
            <person name="Stajich J.E."/>
            <person name="Selbmann L."/>
        </authorList>
    </citation>
    <scope>NUCLEOTIDE SEQUENCE</scope>
    <source>
        <strain evidence="2">CCFEE 5485</strain>
    </source>
</reference>
<dbReference type="PANTHER" id="PTHR42085:SF2">
    <property type="entry name" value="F-BOX DOMAIN-CONTAINING PROTEIN"/>
    <property type="match status" value="1"/>
</dbReference>
<accession>A0AAE1C2R5</accession>
<evidence type="ECO:0000313" key="3">
    <source>
        <dbReference type="Proteomes" id="UP001274830"/>
    </source>
</evidence>
<name>A0AAE1C2R5_9PEZI</name>
<gene>
    <name evidence="2" type="ORF">LTR78_004416</name>
</gene>
<dbReference type="Proteomes" id="UP001274830">
    <property type="component" value="Unassembled WGS sequence"/>
</dbReference>
<dbReference type="PANTHER" id="PTHR42085">
    <property type="entry name" value="F-BOX DOMAIN-CONTAINING PROTEIN"/>
    <property type="match status" value="1"/>
</dbReference>
<comment type="caution">
    <text evidence="2">The sequence shown here is derived from an EMBL/GenBank/DDBJ whole genome shotgun (WGS) entry which is preliminary data.</text>
</comment>
<dbReference type="AlphaFoldDB" id="A0AAE1C2R5"/>